<keyword evidence="4" id="KW-1185">Reference proteome</keyword>
<dbReference type="PANTHER" id="PTHR35174:SF3">
    <property type="entry name" value="BLL7171 PROTEIN"/>
    <property type="match status" value="1"/>
</dbReference>
<protein>
    <submittedName>
        <fullName evidence="3">YciI family protein</fullName>
    </submittedName>
</protein>
<proteinExistence type="inferred from homology"/>
<evidence type="ECO:0000259" key="2">
    <source>
        <dbReference type="Pfam" id="PF03795"/>
    </source>
</evidence>
<organism evidence="3 4">
    <name type="scientific">Actinomadura chokoriensis</name>
    <dbReference type="NCBI Taxonomy" id="454156"/>
    <lineage>
        <taxon>Bacteria</taxon>
        <taxon>Bacillati</taxon>
        <taxon>Actinomycetota</taxon>
        <taxon>Actinomycetes</taxon>
        <taxon>Streptosporangiales</taxon>
        <taxon>Thermomonosporaceae</taxon>
        <taxon>Actinomadura</taxon>
    </lineage>
</organism>
<sequence length="115" mass="12415">MKLYALNMIQPVGDPPPPEVLAKVMADIADIRRDLELEEAWVFGRGLHGPGASTMVGLRGDEVVATDGPWTEGKEHIGGITIIQVEDLDAALKIAARFVKVTGLPMEVRPFLGEV</sequence>
<dbReference type="Gene3D" id="3.30.70.1060">
    <property type="entry name" value="Dimeric alpha+beta barrel"/>
    <property type="match status" value="1"/>
</dbReference>
<accession>A0ABV4R9Z4</accession>
<comment type="similarity">
    <text evidence="1">Belongs to the YciI family.</text>
</comment>
<evidence type="ECO:0000256" key="1">
    <source>
        <dbReference type="ARBA" id="ARBA00007689"/>
    </source>
</evidence>
<dbReference type="RefSeq" id="WP_371945694.1">
    <property type="nucleotide sequence ID" value="NZ_JAXCEH010000034.1"/>
</dbReference>
<feature type="domain" description="YCII-related" evidence="2">
    <location>
        <begin position="19"/>
        <end position="97"/>
    </location>
</feature>
<dbReference type="Proteomes" id="UP001569904">
    <property type="component" value="Unassembled WGS sequence"/>
</dbReference>
<comment type="caution">
    <text evidence="3">The sequence shown here is derived from an EMBL/GenBank/DDBJ whole genome shotgun (WGS) entry which is preliminary data.</text>
</comment>
<gene>
    <name evidence="3" type="ORF">SM436_33700</name>
</gene>
<dbReference type="Pfam" id="PF03795">
    <property type="entry name" value="YCII"/>
    <property type="match status" value="1"/>
</dbReference>
<dbReference type="SUPFAM" id="SSF54909">
    <property type="entry name" value="Dimeric alpha+beta barrel"/>
    <property type="match status" value="1"/>
</dbReference>
<dbReference type="InterPro" id="IPR011008">
    <property type="entry name" value="Dimeric_a/b-barrel"/>
</dbReference>
<dbReference type="PANTHER" id="PTHR35174">
    <property type="entry name" value="BLL7171 PROTEIN-RELATED"/>
    <property type="match status" value="1"/>
</dbReference>
<evidence type="ECO:0000313" key="4">
    <source>
        <dbReference type="Proteomes" id="UP001569904"/>
    </source>
</evidence>
<name>A0ABV4R9Z4_9ACTN</name>
<reference evidence="3 4" key="1">
    <citation type="submission" date="2023-11" db="EMBL/GenBank/DDBJ databases">
        <title>Actinomadura monticuli sp. nov., isolated from volcanic ash.</title>
        <authorList>
            <person name="Lee S.D."/>
            <person name="Yang H."/>
            <person name="Kim I.S."/>
        </authorList>
    </citation>
    <scope>NUCLEOTIDE SEQUENCE [LARGE SCALE GENOMIC DNA]</scope>
    <source>
        <strain evidence="3 4">DSM 45346</strain>
    </source>
</reference>
<dbReference type="InterPro" id="IPR005545">
    <property type="entry name" value="YCII"/>
</dbReference>
<evidence type="ECO:0000313" key="3">
    <source>
        <dbReference type="EMBL" id="MFA1558673.1"/>
    </source>
</evidence>
<dbReference type="EMBL" id="JAXCEH010000034">
    <property type="protein sequence ID" value="MFA1558673.1"/>
    <property type="molecule type" value="Genomic_DNA"/>
</dbReference>